<protein>
    <submittedName>
        <fullName evidence="1">Uncharacterized protein</fullName>
    </submittedName>
</protein>
<organism evidence="1 2">
    <name type="scientific">Trichoderma gamsii</name>
    <dbReference type="NCBI Taxonomy" id="398673"/>
    <lineage>
        <taxon>Eukaryota</taxon>
        <taxon>Fungi</taxon>
        <taxon>Dikarya</taxon>
        <taxon>Ascomycota</taxon>
        <taxon>Pezizomycotina</taxon>
        <taxon>Sordariomycetes</taxon>
        <taxon>Hypocreomycetidae</taxon>
        <taxon>Hypocreales</taxon>
        <taxon>Hypocreaceae</taxon>
        <taxon>Trichoderma</taxon>
    </lineage>
</organism>
<gene>
    <name evidence="1" type="ORF">TGAM01_v206416</name>
</gene>
<proteinExistence type="predicted"/>
<name>A0A2P4ZKU7_9HYPO</name>
<evidence type="ECO:0000313" key="1">
    <source>
        <dbReference type="EMBL" id="PON24908.1"/>
    </source>
</evidence>
<evidence type="ECO:0000313" key="2">
    <source>
        <dbReference type="Proteomes" id="UP000054821"/>
    </source>
</evidence>
<sequence length="151" mass="17062">MKKQSNIDGPSSCPAFCSHYHQWVDGLESVTNTVSRNSFSASQDAKHAHCVLLPFALTIVCTPCRTGGGGDRERRGKATRKSKQPLNKTLLPYLLFPNGVPRAKDVLFHPITFESSLLSHVAIWHWKWQPPPLAAMRWRARSQFFLQGHLR</sequence>
<dbReference type="Proteomes" id="UP000054821">
    <property type="component" value="Unassembled WGS sequence"/>
</dbReference>
<keyword evidence="2" id="KW-1185">Reference proteome</keyword>
<dbReference type="RefSeq" id="XP_024405430.1">
    <property type="nucleotide sequence ID" value="XM_024549866.1"/>
</dbReference>
<accession>A0A2P4ZKU7</accession>
<reference evidence="1 2" key="1">
    <citation type="journal article" date="2016" name="Genome Announc.">
        <title>Draft Whole-Genome Sequence of Trichoderma gamsii T6085, a Promising Biocontrol Agent of Fusarium Head Blight on Wheat.</title>
        <authorList>
            <person name="Baroncelli R."/>
            <person name="Zapparata A."/>
            <person name="Piaggeschi G."/>
            <person name="Sarrocco S."/>
            <person name="Vannacci G."/>
        </authorList>
    </citation>
    <scope>NUCLEOTIDE SEQUENCE [LARGE SCALE GENOMIC DNA]</scope>
    <source>
        <strain evidence="1 2">T6085</strain>
    </source>
</reference>
<dbReference type="AlphaFoldDB" id="A0A2P4ZKU7"/>
<comment type="caution">
    <text evidence="1">The sequence shown here is derived from an EMBL/GenBank/DDBJ whole genome shotgun (WGS) entry which is preliminary data.</text>
</comment>
<dbReference type="GeneID" id="36347638"/>
<dbReference type="EMBL" id="JPDN02000021">
    <property type="protein sequence ID" value="PON24908.1"/>
    <property type="molecule type" value="Genomic_DNA"/>
</dbReference>